<dbReference type="InterPro" id="IPR046335">
    <property type="entry name" value="LacI/GalR-like_sensor"/>
</dbReference>
<keyword evidence="2" id="KW-0238">DNA-binding</keyword>
<comment type="caution">
    <text evidence="5">The sequence shown here is derived from an EMBL/GenBank/DDBJ whole genome shotgun (WGS) entry which is preliminary data.</text>
</comment>
<evidence type="ECO:0000313" key="6">
    <source>
        <dbReference type="Proteomes" id="UP000477750"/>
    </source>
</evidence>
<protein>
    <submittedName>
        <fullName evidence="5">Substrate-binding domain-containing protein</fullName>
    </submittedName>
</protein>
<dbReference type="Pfam" id="PF13377">
    <property type="entry name" value="Peripla_BP_3"/>
    <property type="match status" value="1"/>
</dbReference>
<dbReference type="InterPro" id="IPR010982">
    <property type="entry name" value="Lambda_DNA-bd_dom_sf"/>
</dbReference>
<dbReference type="CDD" id="cd01392">
    <property type="entry name" value="HTH_LacI"/>
    <property type="match status" value="1"/>
</dbReference>
<evidence type="ECO:0000256" key="2">
    <source>
        <dbReference type="ARBA" id="ARBA00023125"/>
    </source>
</evidence>
<dbReference type="GO" id="GO:0000976">
    <property type="term" value="F:transcription cis-regulatory region binding"/>
    <property type="evidence" value="ECO:0007669"/>
    <property type="project" value="TreeGrafter"/>
</dbReference>
<dbReference type="Proteomes" id="UP000477750">
    <property type="component" value="Unassembled WGS sequence"/>
</dbReference>
<gene>
    <name evidence="5" type="ORF">GFD30_00780</name>
</gene>
<dbReference type="InterPro" id="IPR000843">
    <property type="entry name" value="HTH_LacI"/>
</dbReference>
<dbReference type="PANTHER" id="PTHR30146">
    <property type="entry name" value="LACI-RELATED TRANSCRIPTIONAL REPRESSOR"/>
    <property type="match status" value="1"/>
</dbReference>
<keyword evidence="3" id="KW-0804">Transcription</keyword>
<name>A0A6L5G2S1_9ACTN</name>
<evidence type="ECO:0000256" key="1">
    <source>
        <dbReference type="ARBA" id="ARBA00023015"/>
    </source>
</evidence>
<evidence type="ECO:0000256" key="3">
    <source>
        <dbReference type="ARBA" id="ARBA00023163"/>
    </source>
</evidence>
<dbReference type="Gene3D" id="1.10.260.40">
    <property type="entry name" value="lambda repressor-like DNA-binding domains"/>
    <property type="match status" value="1"/>
</dbReference>
<evidence type="ECO:0000259" key="4">
    <source>
        <dbReference type="PROSITE" id="PS50932"/>
    </source>
</evidence>
<dbReference type="InterPro" id="IPR028082">
    <property type="entry name" value="Peripla_BP_I"/>
</dbReference>
<dbReference type="Gene3D" id="3.40.50.2300">
    <property type="match status" value="2"/>
</dbReference>
<dbReference type="CDD" id="cd06267">
    <property type="entry name" value="PBP1_LacI_sugar_binding-like"/>
    <property type="match status" value="1"/>
</dbReference>
<dbReference type="Pfam" id="PF00356">
    <property type="entry name" value="LacI"/>
    <property type="match status" value="1"/>
</dbReference>
<dbReference type="PANTHER" id="PTHR30146:SF109">
    <property type="entry name" value="HTH-TYPE TRANSCRIPTIONAL REGULATOR GALS"/>
    <property type="match status" value="1"/>
</dbReference>
<dbReference type="EMBL" id="WIAO01000001">
    <property type="protein sequence ID" value="MQM24117.1"/>
    <property type="molecule type" value="Genomic_DNA"/>
</dbReference>
<dbReference type="AlphaFoldDB" id="A0A6L5G2S1"/>
<dbReference type="GO" id="GO:0003700">
    <property type="term" value="F:DNA-binding transcription factor activity"/>
    <property type="evidence" value="ECO:0007669"/>
    <property type="project" value="TreeGrafter"/>
</dbReference>
<keyword evidence="6" id="KW-1185">Reference proteome</keyword>
<sequence>MKSGSTHEPKKPGPQSNLQLVAAKAGVSVSSVSRVLNGGSASEELARKVRDAAAELGYVPHASARSMRTGRTDQITLAVADVGNPVYVQMMRTVTGIVAKAGYRLVVSSTGSDPQAQIDLVTSLNRGYADGLLMSPLRITEDLIEAMRSSRLPIVVIGTLPADVALDNVRADSATGIGLAVEHLVAQGRRRIALVNGPVDTVPGSARLAGYLAAVERFGLPTSSELQVTATAFTYRAGRKATAALLGQASPDAIIGANDLLGVAALKELAAAGARVPDDVAVVGMDDTDAAELATPSLTSVDLGSAKRAKAAAKLLIRRIAEPDAPVSRIVIPPALSVRESTGGPA</sequence>
<keyword evidence="1" id="KW-0805">Transcription regulation</keyword>
<reference evidence="5 6" key="1">
    <citation type="submission" date="2019-10" db="EMBL/GenBank/DDBJ databases">
        <title>Glycomyces albidus sp. nov., a novel actinomycete isolated from rhizosphere soil of wheat (Triticum aestivum L.).</title>
        <authorList>
            <person name="Qian L."/>
        </authorList>
    </citation>
    <scope>NUCLEOTIDE SEQUENCE [LARGE SCALE GENOMIC DNA]</scope>
    <source>
        <strain evidence="5 6">NEAU-7082</strain>
    </source>
</reference>
<dbReference type="PROSITE" id="PS50932">
    <property type="entry name" value="HTH_LACI_2"/>
    <property type="match status" value="1"/>
</dbReference>
<dbReference type="SMART" id="SM00354">
    <property type="entry name" value="HTH_LACI"/>
    <property type="match status" value="1"/>
</dbReference>
<feature type="domain" description="HTH lacI-type" evidence="4">
    <location>
        <begin position="21"/>
        <end position="69"/>
    </location>
</feature>
<dbReference type="SUPFAM" id="SSF53822">
    <property type="entry name" value="Periplasmic binding protein-like I"/>
    <property type="match status" value="1"/>
</dbReference>
<accession>A0A6L5G2S1</accession>
<organism evidence="5 6">
    <name type="scientific">Glycomyces albidus</name>
    <dbReference type="NCBI Taxonomy" id="2656774"/>
    <lineage>
        <taxon>Bacteria</taxon>
        <taxon>Bacillati</taxon>
        <taxon>Actinomycetota</taxon>
        <taxon>Actinomycetes</taxon>
        <taxon>Glycomycetales</taxon>
        <taxon>Glycomycetaceae</taxon>
        <taxon>Glycomyces</taxon>
    </lineage>
</organism>
<proteinExistence type="predicted"/>
<evidence type="ECO:0000313" key="5">
    <source>
        <dbReference type="EMBL" id="MQM24117.1"/>
    </source>
</evidence>
<dbReference type="SUPFAM" id="SSF47413">
    <property type="entry name" value="lambda repressor-like DNA-binding domains"/>
    <property type="match status" value="1"/>
</dbReference>